<feature type="region of interest" description="Disordered" evidence="1">
    <location>
        <begin position="20"/>
        <end position="42"/>
    </location>
</feature>
<evidence type="ECO:0000313" key="2">
    <source>
        <dbReference type="EMBL" id="OMJ84670.1"/>
    </source>
</evidence>
<dbReference type="AlphaFoldDB" id="A0A1R2C6S0"/>
<gene>
    <name evidence="2" type="ORF">SteCoe_14193</name>
</gene>
<evidence type="ECO:0000313" key="3">
    <source>
        <dbReference type="Proteomes" id="UP000187209"/>
    </source>
</evidence>
<organism evidence="2 3">
    <name type="scientific">Stentor coeruleus</name>
    <dbReference type="NCBI Taxonomy" id="5963"/>
    <lineage>
        <taxon>Eukaryota</taxon>
        <taxon>Sar</taxon>
        <taxon>Alveolata</taxon>
        <taxon>Ciliophora</taxon>
        <taxon>Postciliodesmatophora</taxon>
        <taxon>Heterotrichea</taxon>
        <taxon>Heterotrichida</taxon>
        <taxon>Stentoridae</taxon>
        <taxon>Stentor</taxon>
    </lineage>
</organism>
<dbReference type="Proteomes" id="UP000187209">
    <property type="component" value="Unassembled WGS sequence"/>
</dbReference>
<protein>
    <submittedName>
        <fullName evidence="2">Uncharacterized protein</fullName>
    </submittedName>
</protein>
<keyword evidence="3" id="KW-1185">Reference proteome</keyword>
<evidence type="ECO:0000256" key="1">
    <source>
        <dbReference type="SAM" id="MobiDB-lite"/>
    </source>
</evidence>
<comment type="caution">
    <text evidence="2">The sequence shown here is derived from an EMBL/GenBank/DDBJ whole genome shotgun (WGS) entry which is preliminary data.</text>
</comment>
<accession>A0A1R2C6S0</accession>
<sequence length="335" mass="37696">MSESRLRFLSQFRSSIFPQSSDDSNTACNQNKKNLRGSDNTSYECRFPRSQTPTSSYFKPQDHSLAGFTCHTPRVLSNPNQKSSSTLLKKSQRLYTFDKIATQHLDETLHSVSNKNLLPWPFSQTTPRITPFTKLKPSKAEDPFIESISISGLKPSDNNSTIKNLCKGLHIIQINTSIDNLTGNCLGNATLQIRADANKKDLEKLKISIFNKGYQISAVASVRGKKNQLCNLGTNFLNHLSENKENPLSSCRMSSRERKRAVLATSDDLFGNSPGTGRDCKISSGYSFKEIKADRENLRIWENTRNCQDRRPARFCINNTGSTRPTLPSRCKDLF</sequence>
<dbReference type="EMBL" id="MPUH01000262">
    <property type="protein sequence ID" value="OMJ84670.1"/>
    <property type="molecule type" value="Genomic_DNA"/>
</dbReference>
<dbReference type="OrthoDB" id="325840at2759"/>
<proteinExistence type="predicted"/>
<name>A0A1R2C6S0_9CILI</name>
<reference evidence="2 3" key="1">
    <citation type="submission" date="2016-11" db="EMBL/GenBank/DDBJ databases">
        <title>The macronuclear genome of Stentor coeruleus: a giant cell with tiny introns.</title>
        <authorList>
            <person name="Slabodnick M."/>
            <person name="Ruby J.G."/>
            <person name="Reiff S.B."/>
            <person name="Swart E.C."/>
            <person name="Gosai S."/>
            <person name="Prabakaran S."/>
            <person name="Witkowska E."/>
            <person name="Larue G.E."/>
            <person name="Fisher S."/>
            <person name="Freeman R.M."/>
            <person name="Gunawardena J."/>
            <person name="Chu W."/>
            <person name="Stover N.A."/>
            <person name="Gregory B.D."/>
            <person name="Nowacki M."/>
            <person name="Derisi J."/>
            <person name="Roy S.W."/>
            <person name="Marshall W.F."/>
            <person name="Sood P."/>
        </authorList>
    </citation>
    <scope>NUCLEOTIDE SEQUENCE [LARGE SCALE GENOMIC DNA]</scope>
    <source>
        <strain evidence="2">WM001</strain>
    </source>
</reference>